<proteinExistence type="predicted"/>
<dbReference type="Proteomes" id="UP001596302">
    <property type="component" value="Unassembled WGS sequence"/>
</dbReference>
<sequence length="81" mass="8565">MTTSPRPMQRPDLDDARTAATLTQEHLQTIDDDGDLAEGSVQEVLVVAAIAVVAALRELSAELAATRAASNRARSRGHGRA</sequence>
<keyword evidence="2" id="KW-1185">Reference proteome</keyword>
<organism evidence="1 2">
    <name type="scientific">Pseudonocardia hispaniensis</name>
    <dbReference type="NCBI Taxonomy" id="904933"/>
    <lineage>
        <taxon>Bacteria</taxon>
        <taxon>Bacillati</taxon>
        <taxon>Actinomycetota</taxon>
        <taxon>Actinomycetes</taxon>
        <taxon>Pseudonocardiales</taxon>
        <taxon>Pseudonocardiaceae</taxon>
        <taxon>Pseudonocardia</taxon>
    </lineage>
</organism>
<reference evidence="2" key="1">
    <citation type="journal article" date="2019" name="Int. J. Syst. Evol. Microbiol.">
        <title>The Global Catalogue of Microorganisms (GCM) 10K type strain sequencing project: providing services to taxonomists for standard genome sequencing and annotation.</title>
        <authorList>
            <consortium name="The Broad Institute Genomics Platform"/>
            <consortium name="The Broad Institute Genome Sequencing Center for Infectious Disease"/>
            <person name="Wu L."/>
            <person name="Ma J."/>
        </authorList>
    </citation>
    <scope>NUCLEOTIDE SEQUENCE [LARGE SCALE GENOMIC DNA]</scope>
    <source>
        <strain evidence="2">CCM 8391</strain>
    </source>
</reference>
<dbReference type="RefSeq" id="WP_379583171.1">
    <property type="nucleotide sequence ID" value="NZ_JBHSQW010000009.1"/>
</dbReference>
<name>A0ABW1IYC5_9PSEU</name>
<evidence type="ECO:0000313" key="1">
    <source>
        <dbReference type="EMBL" id="MFC5993524.1"/>
    </source>
</evidence>
<comment type="caution">
    <text evidence="1">The sequence shown here is derived from an EMBL/GenBank/DDBJ whole genome shotgun (WGS) entry which is preliminary data.</text>
</comment>
<protein>
    <submittedName>
        <fullName evidence="1">Uncharacterized protein</fullName>
    </submittedName>
</protein>
<dbReference type="EMBL" id="JBHSQW010000009">
    <property type="protein sequence ID" value="MFC5993524.1"/>
    <property type="molecule type" value="Genomic_DNA"/>
</dbReference>
<evidence type="ECO:0000313" key="2">
    <source>
        <dbReference type="Proteomes" id="UP001596302"/>
    </source>
</evidence>
<gene>
    <name evidence="1" type="ORF">ACFQE5_04750</name>
</gene>
<accession>A0ABW1IYC5</accession>